<dbReference type="GO" id="GO:0005525">
    <property type="term" value="F:GTP binding"/>
    <property type="evidence" value="ECO:0007669"/>
    <property type="project" value="UniProtKB-UniRule"/>
</dbReference>
<keyword evidence="9" id="KW-0472">Membrane</keyword>
<dbReference type="InterPro" id="IPR006599">
    <property type="entry name" value="CARP_motif"/>
</dbReference>
<dbReference type="Proteomes" id="UP000749559">
    <property type="component" value="Unassembled WGS sequence"/>
</dbReference>
<evidence type="ECO:0000256" key="4">
    <source>
        <dbReference type="ARBA" id="ARBA00022468"/>
    </source>
</evidence>
<dbReference type="FunFam" id="2.160.20.70:FF:000004">
    <property type="entry name" value="Protein XRP2"/>
    <property type="match status" value="1"/>
</dbReference>
<dbReference type="PROSITE" id="PS51329">
    <property type="entry name" value="C_CAP_COFACTOR_C"/>
    <property type="match status" value="1"/>
</dbReference>
<evidence type="ECO:0000256" key="12">
    <source>
        <dbReference type="PIRNR" id="PIRNR037947"/>
    </source>
</evidence>
<dbReference type="AlphaFoldDB" id="A0A8J1Y2E3"/>
<organism evidence="13 14">
    <name type="scientific">Owenia fusiformis</name>
    <name type="common">Polychaete worm</name>
    <dbReference type="NCBI Taxonomy" id="6347"/>
    <lineage>
        <taxon>Eukaryota</taxon>
        <taxon>Metazoa</taxon>
        <taxon>Spiralia</taxon>
        <taxon>Lophotrochozoa</taxon>
        <taxon>Annelida</taxon>
        <taxon>Polychaeta</taxon>
        <taxon>Sedentaria</taxon>
        <taxon>Canalipalpata</taxon>
        <taxon>Sabellida</taxon>
        <taxon>Oweniida</taxon>
        <taxon>Oweniidae</taxon>
        <taxon>Owenia</taxon>
    </lineage>
</organism>
<keyword evidence="11" id="KW-0449">Lipoprotein</keyword>
<evidence type="ECO:0000256" key="6">
    <source>
        <dbReference type="ARBA" id="ARBA00022707"/>
    </source>
</evidence>
<evidence type="ECO:0000256" key="1">
    <source>
        <dbReference type="ARBA" id="ARBA00004342"/>
    </source>
</evidence>
<comment type="subcellular location">
    <subcellularLocation>
        <location evidence="1">Cell membrane</location>
        <topology evidence="1">Lipid-anchor</topology>
        <orientation evidence="1">Cytoplasmic side</orientation>
    </subcellularLocation>
</comment>
<proteinExistence type="inferred from homology"/>
<dbReference type="PANTHER" id="PTHR15440:SF0">
    <property type="entry name" value="PROTEIN XRP2"/>
    <property type="match status" value="1"/>
</dbReference>
<dbReference type="InterPro" id="IPR012945">
    <property type="entry name" value="Tubulin-bd_cofactor_C_dom"/>
</dbReference>
<keyword evidence="10" id="KW-0564">Palmitate</keyword>
<dbReference type="InterPro" id="IPR036850">
    <property type="entry name" value="NDK-like_dom_sf"/>
</dbReference>
<dbReference type="Pfam" id="PF07986">
    <property type="entry name" value="TBCC"/>
    <property type="match status" value="1"/>
</dbReference>
<evidence type="ECO:0000256" key="11">
    <source>
        <dbReference type="ARBA" id="ARBA00023288"/>
    </source>
</evidence>
<evidence type="ECO:0000256" key="3">
    <source>
        <dbReference type="ARBA" id="ARBA00015771"/>
    </source>
</evidence>
<dbReference type="SUPFAM" id="SSF69340">
    <property type="entry name" value="C-terminal domain of adenylylcyclase associated protein"/>
    <property type="match status" value="1"/>
</dbReference>
<evidence type="ECO:0000256" key="7">
    <source>
        <dbReference type="ARBA" id="ARBA00022741"/>
    </source>
</evidence>
<comment type="function">
    <text evidence="12">Acts as a GTPase-activating protein (GAP) for tubulin in concert with tubulin-specific chaperone C, but does not enhance tubulin heterodimerization.</text>
</comment>
<evidence type="ECO:0000256" key="8">
    <source>
        <dbReference type="ARBA" id="ARBA00023134"/>
    </source>
</evidence>
<evidence type="ECO:0000256" key="9">
    <source>
        <dbReference type="ARBA" id="ARBA00023136"/>
    </source>
</evidence>
<evidence type="ECO:0000256" key="10">
    <source>
        <dbReference type="ARBA" id="ARBA00023139"/>
    </source>
</evidence>
<dbReference type="PIRSF" id="PIRSF037947">
    <property type="entry name" value="Protein_XRP2"/>
    <property type="match status" value="1"/>
</dbReference>
<dbReference type="Gene3D" id="2.160.20.70">
    <property type="match status" value="1"/>
</dbReference>
<keyword evidence="4 12" id="KW-0343">GTPase activation</keyword>
<evidence type="ECO:0000313" key="13">
    <source>
        <dbReference type="EMBL" id="CAH1785725.1"/>
    </source>
</evidence>
<reference evidence="13" key="1">
    <citation type="submission" date="2022-03" db="EMBL/GenBank/DDBJ databases">
        <authorList>
            <person name="Martin C."/>
        </authorList>
    </citation>
    <scope>NUCLEOTIDE SEQUENCE</scope>
</reference>
<dbReference type="InterPro" id="IPR017901">
    <property type="entry name" value="C-CAP_CF_C-like"/>
</dbReference>
<dbReference type="GO" id="GO:1990075">
    <property type="term" value="C:periciliary membrane compartment"/>
    <property type="evidence" value="ECO:0007669"/>
    <property type="project" value="TreeGrafter"/>
</dbReference>
<dbReference type="InterPro" id="IPR036223">
    <property type="entry name" value="CAP_C_sf"/>
</dbReference>
<dbReference type="PANTHER" id="PTHR15440">
    <property type="entry name" value="XRP2 PROTEIN"/>
    <property type="match status" value="1"/>
</dbReference>
<keyword evidence="7 12" id="KW-0547">Nucleotide-binding</keyword>
<accession>A0A8J1Y2E3</accession>
<name>A0A8J1Y2E3_OWEFU</name>
<keyword evidence="5" id="KW-1003">Cell membrane</keyword>
<evidence type="ECO:0000256" key="5">
    <source>
        <dbReference type="ARBA" id="ARBA00022475"/>
    </source>
</evidence>
<keyword evidence="14" id="KW-1185">Reference proteome</keyword>
<keyword evidence="6" id="KW-0519">Myristate</keyword>
<dbReference type="InterPro" id="IPR016098">
    <property type="entry name" value="CAP/MinC_C"/>
</dbReference>
<dbReference type="EMBL" id="CAIIXF020000006">
    <property type="protein sequence ID" value="CAH1785725.1"/>
    <property type="molecule type" value="Genomic_DNA"/>
</dbReference>
<dbReference type="InterPro" id="IPR039093">
    <property type="entry name" value="XRP2"/>
</dbReference>
<dbReference type="Gene3D" id="3.30.70.141">
    <property type="entry name" value="Nucleoside diphosphate kinase-like domain"/>
    <property type="match status" value="1"/>
</dbReference>
<comment type="similarity">
    <text evidence="2 12">Belongs to the TBCC family.</text>
</comment>
<dbReference type="GO" id="GO:0005096">
    <property type="term" value="F:GTPase activator activity"/>
    <property type="evidence" value="ECO:0007669"/>
    <property type="project" value="UniProtKB-UniRule"/>
</dbReference>
<protein>
    <recommendedName>
        <fullName evidence="3 12">Protein XRP2</fullName>
    </recommendedName>
</protein>
<comment type="caution">
    <text evidence="13">The sequence shown here is derived from an EMBL/GenBank/DDBJ whole genome shotgun (WGS) entry which is preliminary data.</text>
</comment>
<dbReference type="SMART" id="SM00673">
    <property type="entry name" value="CARP"/>
    <property type="match status" value="2"/>
</dbReference>
<sequence>MGGCLSNPARPEETAEAPPKQYSWDKRRQELDPKDYTYDGLKGETVGKTPGQLNGQQFTIQNCEDCNIYIFDHVSTVQIDDCVNCRIFVGPVKQSLFIRDCKDCKLMTACQQFRTRDCKKIDIFLSCVTQPIIESSTGMKFASFQFSYPQLEDQFKSSQISIYNNNWSSIHDFTPVDGENNHSLLPEDAKVEDYIPIPTIEHFQNMQLSTDSNKSVVPRTLGSRRKPSDQSCLVVFFNDGGSQDRAKRFIEAMRQYDCVLVQTKEMSLKSEDAERVFGTDAYNAVASTGPVIGFEYNGDGVVERCQEQVVTVSQGTTGMVFVSQNHKLAAQQIDNFYNFAEMQMAV</sequence>
<keyword evidence="8 12" id="KW-0342">GTP-binding</keyword>
<dbReference type="OrthoDB" id="194775at2759"/>
<dbReference type="GO" id="GO:0006892">
    <property type="term" value="P:post-Golgi vesicle-mediated transport"/>
    <property type="evidence" value="ECO:0007669"/>
    <property type="project" value="TreeGrafter"/>
</dbReference>
<gene>
    <name evidence="13" type="ORF">OFUS_LOCUS11742</name>
</gene>
<evidence type="ECO:0000313" key="14">
    <source>
        <dbReference type="Proteomes" id="UP000749559"/>
    </source>
</evidence>
<evidence type="ECO:0000256" key="2">
    <source>
        <dbReference type="ARBA" id="ARBA00008848"/>
    </source>
</evidence>
<dbReference type="GO" id="GO:0005929">
    <property type="term" value="C:cilium"/>
    <property type="evidence" value="ECO:0007669"/>
    <property type="project" value="TreeGrafter"/>
</dbReference>